<dbReference type="SMART" id="SM00091">
    <property type="entry name" value="PAS"/>
    <property type="match status" value="2"/>
</dbReference>
<name>A0A290Q4A9_9BACT</name>
<evidence type="ECO:0000313" key="9">
    <source>
        <dbReference type="EMBL" id="ATC63509.1"/>
    </source>
</evidence>
<dbReference type="InterPro" id="IPR036890">
    <property type="entry name" value="HATPase_C_sf"/>
</dbReference>
<keyword evidence="3 4" id="KW-0597">Phosphoprotein</keyword>
<evidence type="ECO:0000259" key="8">
    <source>
        <dbReference type="PROSITE" id="PS50113"/>
    </source>
</evidence>
<feature type="modified residue" description="4-aspartylphosphate" evidence="4">
    <location>
        <position position="583"/>
    </location>
</feature>
<dbReference type="InterPro" id="IPR001789">
    <property type="entry name" value="Sig_transdc_resp-reg_receiver"/>
</dbReference>
<dbReference type="Pfam" id="PF02518">
    <property type="entry name" value="HATPase_c"/>
    <property type="match status" value="1"/>
</dbReference>
<dbReference type="EC" id="2.7.13.3" evidence="2"/>
<dbReference type="Pfam" id="PF00072">
    <property type="entry name" value="Response_reg"/>
    <property type="match status" value="1"/>
</dbReference>
<sequence length="651" mass="71166">MSSTNANPFSNEGSTSAAVLEAVLGASPAVLVVVNAEGRLLFASEEASRMSGYTQGELLALPIVALLPETSHERASVVVREFYGEPRAMVIGHATDIHVRRKDGGEIPVELSLRPLALAGKVYLLAAITDISVRREAERALRVSQEKFHRAFTASPHAITLSDMVTGRYIEVNDGFERITGYTRAEAVGRTSLEMGMWKNPEERIALVRRLIADGRVRDFELNFIDKAGRQLIVRNNSETVTIDGRLCLVSLNEDITARRAAEVAKAEIEGQLRQAQKLEALGQLAGGIAHDFNNILTAILAYAELTGMDAEKPEEVRKHVTQVRAAGGRAKELVKRILAFSRQQQPERKPVRLQAVVLEALTLLRSTLPSTIEIETRIDEGAPVTLADAAQIHQVMMNLCTNAAHAMGGQPGRMTVALECAVIEAGMHAELRAGRHARLMVSDTGCGMRPDVLKRIFEPFFTTKGPTEGTGLGLPVVHGIVRDHDGAITVESRVNEGTTFRVFFPEHADATMRQSEKEDGKSALPRGRGERILFVDDERVLCDAGRRLLEYLGYAPVTFADAEEALRRFRHDPADFDLVITDLTMPHMTGLDLAMEIAALRPELPVLLASGFSGTWTAEKVKALGLRDLIAKPVSVEVLAAAVRRALDER</sequence>
<dbReference type="InterPro" id="IPR035965">
    <property type="entry name" value="PAS-like_dom_sf"/>
</dbReference>
<dbReference type="Gene3D" id="1.10.287.130">
    <property type="match status" value="1"/>
</dbReference>
<dbReference type="CDD" id="cd00082">
    <property type="entry name" value="HisKA"/>
    <property type="match status" value="1"/>
</dbReference>
<proteinExistence type="predicted"/>
<dbReference type="SUPFAM" id="SSF55874">
    <property type="entry name" value="ATPase domain of HSP90 chaperone/DNA topoisomerase II/histidine kinase"/>
    <property type="match status" value="1"/>
</dbReference>
<keyword evidence="9" id="KW-0418">Kinase</keyword>
<dbReference type="InterPro" id="IPR036097">
    <property type="entry name" value="HisK_dim/P_sf"/>
</dbReference>
<dbReference type="Pfam" id="PF13426">
    <property type="entry name" value="PAS_9"/>
    <property type="match status" value="2"/>
</dbReference>
<dbReference type="InterPro" id="IPR001610">
    <property type="entry name" value="PAC"/>
</dbReference>
<dbReference type="KEGG" id="vbh:CMV30_05810"/>
<dbReference type="SUPFAM" id="SSF47384">
    <property type="entry name" value="Homodimeric domain of signal transducing histidine kinase"/>
    <property type="match status" value="1"/>
</dbReference>
<dbReference type="GO" id="GO:0000155">
    <property type="term" value="F:phosphorelay sensor kinase activity"/>
    <property type="evidence" value="ECO:0007669"/>
    <property type="project" value="InterPro"/>
</dbReference>
<gene>
    <name evidence="9" type="ORF">CMV30_05810</name>
</gene>
<dbReference type="RefSeq" id="WP_096055141.1">
    <property type="nucleotide sequence ID" value="NZ_CP023344.1"/>
</dbReference>
<dbReference type="SMART" id="SM00448">
    <property type="entry name" value="REC"/>
    <property type="match status" value="1"/>
</dbReference>
<dbReference type="Pfam" id="PF00512">
    <property type="entry name" value="HisKA"/>
    <property type="match status" value="1"/>
</dbReference>
<dbReference type="Proteomes" id="UP000217265">
    <property type="component" value="Chromosome"/>
</dbReference>
<dbReference type="PANTHER" id="PTHR43065">
    <property type="entry name" value="SENSOR HISTIDINE KINASE"/>
    <property type="match status" value="1"/>
</dbReference>
<dbReference type="OrthoDB" id="175518at2"/>
<evidence type="ECO:0000256" key="3">
    <source>
        <dbReference type="ARBA" id="ARBA00022553"/>
    </source>
</evidence>
<dbReference type="NCBIfam" id="TIGR00229">
    <property type="entry name" value="sensory_box"/>
    <property type="match status" value="2"/>
</dbReference>
<dbReference type="Gene3D" id="3.40.50.2300">
    <property type="match status" value="1"/>
</dbReference>
<keyword evidence="10" id="KW-1185">Reference proteome</keyword>
<dbReference type="InterPro" id="IPR000700">
    <property type="entry name" value="PAS-assoc_C"/>
</dbReference>
<dbReference type="AlphaFoldDB" id="A0A290Q4A9"/>
<dbReference type="InterPro" id="IPR003661">
    <property type="entry name" value="HisK_dim/P_dom"/>
</dbReference>
<evidence type="ECO:0000256" key="1">
    <source>
        <dbReference type="ARBA" id="ARBA00000085"/>
    </source>
</evidence>
<dbReference type="CDD" id="cd00130">
    <property type="entry name" value="PAS"/>
    <property type="match status" value="2"/>
</dbReference>
<reference evidence="9 10" key="1">
    <citation type="submission" date="2017-09" db="EMBL/GenBank/DDBJ databases">
        <title>Complete genome sequence of Verrucomicrobial strain HZ-65, isolated from freshwater.</title>
        <authorList>
            <person name="Choi A."/>
        </authorList>
    </citation>
    <scope>NUCLEOTIDE SEQUENCE [LARGE SCALE GENOMIC DNA]</scope>
    <source>
        <strain evidence="9 10">HZ-65</strain>
    </source>
</reference>
<dbReference type="PROSITE" id="PS50109">
    <property type="entry name" value="HIS_KIN"/>
    <property type="match status" value="1"/>
</dbReference>
<feature type="domain" description="PAC" evidence="8">
    <location>
        <begin position="93"/>
        <end position="143"/>
    </location>
</feature>
<feature type="domain" description="PAS" evidence="7">
    <location>
        <begin position="16"/>
        <end position="59"/>
    </location>
</feature>
<evidence type="ECO:0000259" key="6">
    <source>
        <dbReference type="PROSITE" id="PS50110"/>
    </source>
</evidence>
<dbReference type="PRINTS" id="PR00344">
    <property type="entry name" value="BCTRLSENSOR"/>
</dbReference>
<dbReference type="SMART" id="SM00387">
    <property type="entry name" value="HATPase_c"/>
    <property type="match status" value="1"/>
</dbReference>
<feature type="domain" description="PAS" evidence="7">
    <location>
        <begin position="144"/>
        <end position="193"/>
    </location>
</feature>
<dbReference type="InterPro" id="IPR005467">
    <property type="entry name" value="His_kinase_dom"/>
</dbReference>
<dbReference type="InterPro" id="IPR000014">
    <property type="entry name" value="PAS"/>
</dbReference>
<dbReference type="SMART" id="SM00086">
    <property type="entry name" value="PAC"/>
    <property type="match status" value="2"/>
</dbReference>
<dbReference type="InterPro" id="IPR003594">
    <property type="entry name" value="HATPase_dom"/>
</dbReference>
<dbReference type="Gene3D" id="3.30.565.10">
    <property type="entry name" value="Histidine kinase-like ATPase, C-terminal domain"/>
    <property type="match status" value="1"/>
</dbReference>
<evidence type="ECO:0000259" key="7">
    <source>
        <dbReference type="PROSITE" id="PS50112"/>
    </source>
</evidence>
<evidence type="ECO:0000259" key="5">
    <source>
        <dbReference type="PROSITE" id="PS50109"/>
    </source>
</evidence>
<feature type="domain" description="Response regulatory" evidence="6">
    <location>
        <begin position="532"/>
        <end position="648"/>
    </location>
</feature>
<evidence type="ECO:0000256" key="2">
    <source>
        <dbReference type="ARBA" id="ARBA00012438"/>
    </source>
</evidence>
<dbReference type="EMBL" id="CP023344">
    <property type="protein sequence ID" value="ATC63509.1"/>
    <property type="molecule type" value="Genomic_DNA"/>
</dbReference>
<dbReference type="SMART" id="SM00388">
    <property type="entry name" value="HisKA"/>
    <property type="match status" value="1"/>
</dbReference>
<dbReference type="PROSITE" id="PS50113">
    <property type="entry name" value="PAC"/>
    <property type="match status" value="1"/>
</dbReference>
<dbReference type="SUPFAM" id="SSF52172">
    <property type="entry name" value="CheY-like"/>
    <property type="match status" value="1"/>
</dbReference>
<keyword evidence="9" id="KW-0808">Transferase</keyword>
<protein>
    <recommendedName>
        <fullName evidence="2">histidine kinase</fullName>
        <ecNumber evidence="2">2.7.13.3</ecNumber>
    </recommendedName>
</protein>
<dbReference type="PROSITE" id="PS50112">
    <property type="entry name" value="PAS"/>
    <property type="match status" value="2"/>
</dbReference>
<dbReference type="Gene3D" id="3.30.450.20">
    <property type="entry name" value="PAS domain"/>
    <property type="match status" value="2"/>
</dbReference>
<accession>A0A290Q4A9</accession>
<dbReference type="PROSITE" id="PS50110">
    <property type="entry name" value="RESPONSE_REGULATORY"/>
    <property type="match status" value="1"/>
</dbReference>
<evidence type="ECO:0000313" key="10">
    <source>
        <dbReference type="Proteomes" id="UP000217265"/>
    </source>
</evidence>
<organism evidence="9 10">
    <name type="scientific">Nibricoccus aquaticus</name>
    <dbReference type="NCBI Taxonomy" id="2576891"/>
    <lineage>
        <taxon>Bacteria</taxon>
        <taxon>Pseudomonadati</taxon>
        <taxon>Verrucomicrobiota</taxon>
        <taxon>Opitutia</taxon>
        <taxon>Opitutales</taxon>
        <taxon>Opitutaceae</taxon>
        <taxon>Nibricoccus</taxon>
    </lineage>
</organism>
<feature type="domain" description="Histidine kinase" evidence="5">
    <location>
        <begin position="288"/>
        <end position="509"/>
    </location>
</feature>
<dbReference type="SUPFAM" id="SSF55785">
    <property type="entry name" value="PYP-like sensor domain (PAS domain)"/>
    <property type="match status" value="2"/>
</dbReference>
<dbReference type="InterPro" id="IPR004358">
    <property type="entry name" value="Sig_transdc_His_kin-like_C"/>
</dbReference>
<evidence type="ECO:0000256" key="4">
    <source>
        <dbReference type="PROSITE-ProRule" id="PRU00169"/>
    </source>
</evidence>
<dbReference type="InterPro" id="IPR011006">
    <property type="entry name" value="CheY-like_superfamily"/>
</dbReference>
<comment type="catalytic activity">
    <reaction evidence="1">
        <text>ATP + protein L-histidine = ADP + protein N-phospho-L-histidine.</text>
        <dbReference type="EC" id="2.7.13.3"/>
    </reaction>
</comment>
<dbReference type="PANTHER" id="PTHR43065:SF42">
    <property type="entry name" value="TWO-COMPONENT SENSOR PPRA"/>
    <property type="match status" value="1"/>
</dbReference>